<dbReference type="FunFam" id="3.40.50.300:FF:001447">
    <property type="entry name" value="Ras-related protein Rab-1B"/>
    <property type="match status" value="1"/>
</dbReference>
<proteinExistence type="predicted"/>
<sequence>MIRKKILLLGNFSVGKTSLIRRYVDGTFDDKYLTTIGVKISKKICTIETIEYELLIWDIEGETPIKKIPSSYYKGASGAIFVADSTRQETVDNLWVLQKLFLDTNPQAKHVIAYNKSDLLSEAEKSQFSLDEVSFFTSAKMDINVENLFLKLIKEMSS</sequence>
<dbReference type="EMBL" id="FPHI01000025">
    <property type="protein sequence ID" value="SFV64355.1"/>
    <property type="molecule type" value="Genomic_DNA"/>
</dbReference>
<gene>
    <name evidence="3" type="ORF">MNB_SV-3-1523</name>
</gene>
<protein>
    <submittedName>
        <fullName evidence="3">Mll3243 protein</fullName>
    </submittedName>
</protein>
<dbReference type="SUPFAM" id="SSF52540">
    <property type="entry name" value="P-loop containing nucleoside triphosphate hydrolases"/>
    <property type="match status" value="1"/>
</dbReference>
<dbReference type="SMART" id="SM00173">
    <property type="entry name" value="RAS"/>
    <property type="match status" value="1"/>
</dbReference>
<dbReference type="SMART" id="SM00175">
    <property type="entry name" value="RAB"/>
    <property type="match status" value="1"/>
</dbReference>
<dbReference type="Pfam" id="PF00071">
    <property type="entry name" value="Ras"/>
    <property type="match status" value="1"/>
</dbReference>
<dbReference type="AlphaFoldDB" id="A0A1W1CF54"/>
<dbReference type="NCBIfam" id="TIGR00231">
    <property type="entry name" value="small_GTP"/>
    <property type="match status" value="1"/>
</dbReference>
<dbReference type="GO" id="GO:0005525">
    <property type="term" value="F:GTP binding"/>
    <property type="evidence" value="ECO:0007669"/>
    <property type="project" value="UniProtKB-KW"/>
</dbReference>
<evidence type="ECO:0000313" key="3">
    <source>
        <dbReference type="EMBL" id="SFV64355.1"/>
    </source>
</evidence>
<accession>A0A1W1CF54</accession>
<evidence type="ECO:0000256" key="1">
    <source>
        <dbReference type="ARBA" id="ARBA00022741"/>
    </source>
</evidence>
<dbReference type="CDD" id="cd00154">
    <property type="entry name" value="Rab"/>
    <property type="match status" value="1"/>
</dbReference>
<keyword evidence="2" id="KW-0342">GTP-binding</keyword>
<dbReference type="Gene3D" id="3.40.50.300">
    <property type="entry name" value="P-loop containing nucleotide triphosphate hydrolases"/>
    <property type="match status" value="1"/>
</dbReference>
<organism evidence="3">
    <name type="scientific">hydrothermal vent metagenome</name>
    <dbReference type="NCBI Taxonomy" id="652676"/>
    <lineage>
        <taxon>unclassified sequences</taxon>
        <taxon>metagenomes</taxon>
        <taxon>ecological metagenomes</taxon>
    </lineage>
</organism>
<name>A0A1W1CF54_9ZZZZ</name>
<evidence type="ECO:0000256" key="2">
    <source>
        <dbReference type="ARBA" id="ARBA00023134"/>
    </source>
</evidence>
<dbReference type="PROSITE" id="PS51419">
    <property type="entry name" value="RAB"/>
    <property type="match status" value="1"/>
</dbReference>
<keyword evidence="1" id="KW-0547">Nucleotide-binding</keyword>
<dbReference type="InterPro" id="IPR005225">
    <property type="entry name" value="Small_GTP-bd"/>
</dbReference>
<reference evidence="3" key="1">
    <citation type="submission" date="2016-10" db="EMBL/GenBank/DDBJ databases">
        <authorList>
            <person name="de Groot N.N."/>
        </authorList>
    </citation>
    <scope>NUCLEOTIDE SEQUENCE</scope>
</reference>
<dbReference type="InterPro" id="IPR050227">
    <property type="entry name" value="Rab"/>
</dbReference>
<dbReference type="PRINTS" id="PR00449">
    <property type="entry name" value="RASTRNSFRMNG"/>
</dbReference>
<dbReference type="InterPro" id="IPR001806">
    <property type="entry name" value="Small_GTPase"/>
</dbReference>
<dbReference type="GO" id="GO:0003924">
    <property type="term" value="F:GTPase activity"/>
    <property type="evidence" value="ECO:0007669"/>
    <property type="project" value="InterPro"/>
</dbReference>
<dbReference type="InterPro" id="IPR027417">
    <property type="entry name" value="P-loop_NTPase"/>
</dbReference>
<dbReference type="PANTHER" id="PTHR47977">
    <property type="entry name" value="RAS-RELATED PROTEIN RAB"/>
    <property type="match status" value="1"/>
</dbReference>